<dbReference type="OrthoDB" id="3913322at2759"/>
<dbReference type="Proteomes" id="UP000236621">
    <property type="component" value="Unassembled WGS sequence"/>
</dbReference>
<sequence>MHLSLAAAAASLLALAHARVTGIAVPDTIRPGDSFNAVIHSSNYIQAVHDVAITFGYASGAGYPGSLGSVTNSYCLGAEISNQINDYQRWVSIPSSMPRGRGVVTATLTSLYGAVAMPVISNFNVTVTFGEATSTNYVSSQ</sequence>
<proteinExistence type="predicted"/>
<organism evidence="2 3">
    <name type="scientific">Tolypocladium capitatum</name>
    <dbReference type="NCBI Taxonomy" id="45235"/>
    <lineage>
        <taxon>Eukaryota</taxon>
        <taxon>Fungi</taxon>
        <taxon>Dikarya</taxon>
        <taxon>Ascomycota</taxon>
        <taxon>Pezizomycotina</taxon>
        <taxon>Sordariomycetes</taxon>
        <taxon>Hypocreomycetidae</taxon>
        <taxon>Hypocreales</taxon>
        <taxon>Ophiocordycipitaceae</taxon>
        <taxon>Tolypocladium</taxon>
    </lineage>
</organism>
<dbReference type="AlphaFoldDB" id="A0A2K3QEX5"/>
<dbReference type="EMBL" id="NRSZ01000607">
    <property type="protein sequence ID" value="PNY26096.1"/>
    <property type="molecule type" value="Genomic_DNA"/>
</dbReference>
<feature type="signal peptide" evidence="1">
    <location>
        <begin position="1"/>
        <end position="18"/>
    </location>
</feature>
<evidence type="ECO:0000313" key="2">
    <source>
        <dbReference type="EMBL" id="PNY26096.1"/>
    </source>
</evidence>
<gene>
    <name evidence="2" type="ORF">TCAP_03967</name>
</gene>
<evidence type="ECO:0000313" key="3">
    <source>
        <dbReference type="Proteomes" id="UP000236621"/>
    </source>
</evidence>
<evidence type="ECO:0008006" key="4">
    <source>
        <dbReference type="Google" id="ProtNLM"/>
    </source>
</evidence>
<comment type="caution">
    <text evidence="2">The sequence shown here is derived from an EMBL/GenBank/DDBJ whole genome shotgun (WGS) entry which is preliminary data.</text>
</comment>
<keyword evidence="3" id="KW-1185">Reference proteome</keyword>
<evidence type="ECO:0000256" key="1">
    <source>
        <dbReference type="SAM" id="SignalP"/>
    </source>
</evidence>
<dbReference type="InterPro" id="IPR045469">
    <property type="entry name" value="Nis1"/>
</dbReference>
<feature type="chain" id="PRO_5014340548" description="Secreted protein NIS1" evidence="1">
    <location>
        <begin position="19"/>
        <end position="141"/>
    </location>
</feature>
<keyword evidence="1" id="KW-0732">Signal</keyword>
<reference evidence="2 3" key="1">
    <citation type="submission" date="2017-08" db="EMBL/GenBank/DDBJ databases">
        <title>Harnessing the power of phylogenomics to disentangle the directionality and signatures of interkingdom host jumping in the parasitic fungal genus Tolypocladium.</title>
        <authorList>
            <person name="Quandt C.A."/>
            <person name="Patterson W."/>
            <person name="Spatafora J.W."/>
        </authorList>
    </citation>
    <scope>NUCLEOTIDE SEQUENCE [LARGE SCALE GENOMIC DNA]</scope>
    <source>
        <strain evidence="2 3">CBS 113982</strain>
    </source>
</reference>
<name>A0A2K3QEX5_9HYPO</name>
<dbReference type="Pfam" id="PF19271">
    <property type="entry name" value="Nis1"/>
    <property type="match status" value="1"/>
</dbReference>
<accession>A0A2K3QEX5</accession>
<protein>
    <recommendedName>
        <fullName evidence="4">Secreted protein NIS1</fullName>
    </recommendedName>
</protein>